<dbReference type="InterPro" id="IPR051013">
    <property type="entry name" value="MBL_superfamily_lactonases"/>
</dbReference>
<accession>A0A1I6UPN3</accession>
<proteinExistence type="inferred from homology"/>
<evidence type="ECO:0000256" key="4">
    <source>
        <dbReference type="ARBA" id="ARBA00022833"/>
    </source>
</evidence>
<keyword evidence="4" id="KW-0862">Zinc</keyword>
<keyword evidence="2" id="KW-0479">Metal-binding</keyword>
<gene>
    <name evidence="6" type="ORF">SAMN05444586_101763</name>
</gene>
<dbReference type="EMBL" id="FOZU01000017">
    <property type="protein sequence ID" value="SFT03401.1"/>
    <property type="molecule type" value="Genomic_DNA"/>
</dbReference>
<name>A0A1I6UPN3_9GAMM</name>
<evidence type="ECO:0000256" key="3">
    <source>
        <dbReference type="ARBA" id="ARBA00022801"/>
    </source>
</evidence>
<dbReference type="PANTHER" id="PTHR42978">
    <property type="entry name" value="QUORUM-QUENCHING LACTONASE YTNP-RELATED-RELATED"/>
    <property type="match status" value="1"/>
</dbReference>
<organism evidence="6 7">
    <name type="scientific">Acinetobacter bohemicus</name>
    <dbReference type="NCBI Taxonomy" id="1435036"/>
    <lineage>
        <taxon>Bacteria</taxon>
        <taxon>Pseudomonadati</taxon>
        <taxon>Pseudomonadota</taxon>
        <taxon>Gammaproteobacteria</taxon>
        <taxon>Moraxellales</taxon>
        <taxon>Moraxellaceae</taxon>
        <taxon>Acinetobacter</taxon>
    </lineage>
</organism>
<dbReference type="Gene3D" id="3.60.15.10">
    <property type="entry name" value="Ribonuclease Z/Hydroxyacylglutathione hydrolase-like"/>
    <property type="match status" value="1"/>
</dbReference>
<evidence type="ECO:0000256" key="1">
    <source>
        <dbReference type="ARBA" id="ARBA00007749"/>
    </source>
</evidence>
<dbReference type="SUPFAM" id="SSF56281">
    <property type="entry name" value="Metallo-hydrolase/oxidoreductase"/>
    <property type="match status" value="1"/>
</dbReference>
<dbReference type="CDD" id="cd07742">
    <property type="entry name" value="metallo-hydrolase-like_MBL-fold"/>
    <property type="match status" value="1"/>
</dbReference>
<dbReference type="InterPro" id="IPR001279">
    <property type="entry name" value="Metallo-B-lactamas"/>
</dbReference>
<keyword evidence="7" id="KW-1185">Reference proteome</keyword>
<evidence type="ECO:0000313" key="7">
    <source>
        <dbReference type="Proteomes" id="UP000182827"/>
    </source>
</evidence>
<dbReference type="Proteomes" id="UP000182827">
    <property type="component" value="Unassembled WGS sequence"/>
</dbReference>
<dbReference type="PANTHER" id="PTHR42978:SF3">
    <property type="entry name" value="BLR3078 PROTEIN"/>
    <property type="match status" value="1"/>
</dbReference>
<dbReference type="GO" id="GO:0046872">
    <property type="term" value="F:metal ion binding"/>
    <property type="evidence" value="ECO:0007669"/>
    <property type="project" value="UniProtKB-KW"/>
</dbReference>
<dbReference type="InterPro" id="IPR036866">
    <property type="entry name" value="RibonucZ/Hydroxyglut_hydro"/>
</dbReference>
<keyword evidence="3" id="KW-0378">Hydrolase</keyword>
<evidence type="ECO:0000256" key="2">
    <source>
        <dbReference type="ARBA" id="ARBA00022723"/>
    </source>
</evidence>
<dbReference type="Pfam" id="PF00753">
    <property type="entry name" value="Lactamase_B"/>
    <property type="match status" value="1"/>
</dbReference>
<reference evidence="7" key="1">
    <citation type="submission" date="2016-10" db="EMBL/GenBank/DDBJ databases">
        <authorList>
            <person name="Varghese N."/>
            <person name="Submissions S."/>
        </authorList>
    </citation>
    <scope>NUCLEOTIDE SEQUENCE [LARGE SCALE GENOMIC DNA]</scope>
    <source>
        <strain evidence="7">ANC 5076</strain>
    </source>
</reference>
<evidence type="ECO:0000259" key="5">
    <source>
        <dbReference type="SMART" id="SM00849"/>
    </source>
</evidence>
<sequence length="301" mass="34628">MTKELNYKIKLVFILQSVYKYADLILRIITVIYNIHHLHCGTMCPVCGPLFGQKGLHAKVVCHCLLVETDQGLVLIDTGLGIQDHLHPQARLGSFAARFGRIEHDLELTAIAQIQRLGFSPQDVKHILVSHLDFDHAGGISDFPHATVHVLSTEYNATQSFFSLKNKARYKTQQFKQHRYWNFIEPEQGEAWFNLHQVQGFRLFQDEILMIPLLGHSKGHCGIAIKQQDGWVFFCGDAYFSHLQLNPQNKLRTLAKLERIFAENNSMRLDNLHKIQQLAQSQKNIEIICAHDPVELERYRP</sequence>
<dbReference type="SMART" id="SM00849">
    <property type="entry name" value="Lactamase_B"/>
    <property type="match status" value="1"/>
</dbReference>
<comment type="similarity">
    <text evidence="1">Belongs to the metallo-beta-lactamase superfamily.</text>
</comment>
<protein>
    <submittedName>
        <fullName evidence="6">Glyoxylase, beta-lactamase superfamily II</fullName>
    </submittedName>
</protein>
<evidence type="ECO:0000313" key="6">
    <source>
        <dbReference type="EMBL" id="SFT03401.1"/>
    </source>
</evidence>
<dbReference type="GO" id="GO:0016787">
    <property type="term" value="F:hydrolase activity"/>
    <property type="evidence" value="ECO:0007669"/>
    <property type="project" value="UniProtKB-KW"/>
</dbReference>
<dbReference type="AlphaFoldDB" id="A0A1I6UPN3"/>
<feature type="domain" description="Metallo-beta-lactamase" evidence="5">
    <location>
        <begin position="61"/>
        <end position="291"/>
    </location>
</feature>